<gene>
    <name evidence="1" type="ORF">RSSM_01612</name>
</gene>
<sequence>MRMLDFNRARATGQQRLKRTQEIRGENLLFSFLNRSRPTERSSH</sequence>
<accession>M5UGG3</accession>
<comment type="caution">
    <text evidence="1">The sequence shown here is derived from an EMBL/GenBank/DDBJ whole genome shotgun (WGS) entry which is preliminary data.</text>
</comment>
<keyword evidence="2" id="KW-1185">Reference proteome</keyword>
<organism evidence="1 2">
    <name type="scientific">Rhodopirellula sallentina SM41</name>
    <dbReference type="NCBI Taxonomy" id="1263870"/>
    <lineage>
        <taxon>Bacteria</taxon>
        <taxon>Pseudomonadati</taxon>
        <taxon>Planctomycetota</taxon>
        <taxon>Planctomycetia</taxon>
        <taxon>Pirellulales</taxon>
        <taxon>Pirellulaceae</taxon>
        <taxon>Rhodopirellula</taxon>
    </lineage>
</organism>
<reference evidence="1 2" key="1">
    <citation type="journal article" date="2013" name="Mar. Genomics">
        <title>Expression of sulfatases in Rhodopirellula baltica and the diversity of sulfatases in the genus Rhodopirellula.</title>
        <authorList>
            <person name="Wegner C.E."/>
            <person name="Richter-Heitmann T."/>
            <person name="Klindworth A."/>
            <person name="Klockow C."/>
            <person name="Richter M."/>
            <person name="Achstetter T."/>
            <person name="Glockner F.O."/>
            <person name="Harder J."/>
        </authorList>
    </citation>
    <scope>NUCLEOTIDE SEQUENCE [LARGE SCALE GENOMIC DNA]</scope>
    <source>
        <strain evidence="1 2">SM41</strain>
    </source>
</reference>
<proteinExistence type="predicted"/>
<evidence type="ECO:0000313" key="1">
    <source>
        <dbReference type="EMBL" id="EMI56931.1"/>
    </source>
</evidence>
<dbReference type="EMBL" id="ANOH01000117">
    <property type="protein sequence ID" value="EMI56931.1"/>
    <property type="molecule type" value="Genomic_DNA"/>
</dbReference>
<protein>
    <submittedName>
        <fullName evidence="1">Uncharacterized protein</fullName>
    </submittedName>
</protein>
<dbReference type="Proteomes" id="UP000011885">
    <property type="component" value="Unassembled WGS sequence"/>
</dbReference>
<name>M5UGG3_9BACT</name>
<evidence type="ECO:0000313" key="2">
    <source>
        <dbReference type="Proteomes" id="UP000011885"/>
    </source>
</evidence>
<dbReference type="AlphaFoldDB" id="M5UGG3"/>